<organism evidence="1 2">
    <name type="scientific">Sphingobacterium zeae</name>
    <dbReference type="NCBI Taxonomy" id="1776859"/>
    <lineage>
        <taxon>Bacteria</taxon>
        <taxon>Pseudomonadati</taxon>
        <taxon>Bacteroidota</taxon>
        <taxon>Sphingobacteriia</taxon>
        <taxon>Sphingobacteriales</taxon>
        <taxon>Sphingobacteriaceae</taxon>
        <taxon>Sphingobacterium</taxon>
    </lineage>
</organism>
<name>A0ABU0U3V4_9SPHI</name>
<dbReference type="EMBL" id="JAUTBA010000001">
    <property type="protein sequence ID" value="MDQ1149644.1"/>
    <property type="molecule type" value="Genomic_DNA"/>
</dbReference>
<keyword evidence="2" id="KW-1185">Reference proteome</keyword>
<gene>
    <name evidence="1" type="ORF">QE382_001628</name>
</gene>
<protein>
    <submittedName>
        <fullName evidence="1">Uncharacterized protein</fullName>
    </submittedName>
</protein>
<reference evidence="1 2" key="1">
    <citation type="submission" date="2023-07" db="EMBL/GenBank/DDBJ databases">
        <title>Functional and genomic diversity of the sorghum phyllosphere microbiome.</title>
        <authorList>
            <person name="Shade A."/>
        </authorList>
    </citation>
    <scope>NUCLEOTIDE SEQUENCE [LARGE SCALE GENOMIC DNA]</scope>
    <source>
        <strain evidence="1 2">SORGH_AS_0892</strain>
    </source>
</reference>
<sequence length="104" mass="11924">MKVYFLIPVLFLALACQSTTKKTPKAKAQEKTFNYSAFEKDYAEILEAIFNHDTYINRLIITEKPETYTENKFTKDLIHTFYKEGYPPGDAIGIRGDSIHPAAK</sequence>
<evidence type="ECO:0000313" key="2">
    <source>
        <dbReference type="Proteomes" id="UP001244640"/>
    </source>
</evidence>
<dbReference type="PROSITE" id="PS51257">
    <property type="entry name" value="PROKAR_LIPOPROTEIN"/>
    <property type="match status" value="1"/>
</dbReference>
<accession>A0ABU0U3V4</accession>
<dbReference type="Proteomes" id="UP001244640">
    <property type="component" value="Unassembled WGS sequence"/>
</dbReference>
<proteinExistence type="predicted"/>
<dbReference type="RefSeq" id="WP_307185438.1">
    <property type="nucleotide sequence ID" value="NZ_JAUTBA010000001.1"/>
</dbReference>
<comment type="caution">
    <text evidence="1">The sequence shown here is derived from an EMBL/GenBank/DDBJ whole genome shotgun (WGS) entry which is preliminary data.</text>
</comment>
<evidence type="ECO:0000313" key="1">
    <source>
        <dbReference type="EMBL" id="MDQ1149644.1"/>
    </source>
</evidence>